<dbReference type="Pfam" id="PF01152">
    <property type="entry name" value="Bac_globin"/>
    <property type="match status" value="1"/>
</dbReference>
<dbReference type="GO" id="GO:0019825">
    <property type="term" value="F:oxygen binding"/>
    <property type="evidence" value="ECO:0007669"/>
    <property type="project" value="InterPro"/>
</dbReference>
<keyword evidence="5" id="KW-0561">Oxygen transport</keyword>
<dbReference type="GO" id="GO:0046872">
    <property type="term" value="F:metal ion binding"/>
    <property type="evidence" value="ECO:0007669"/>
    <property type="project" value="UniProtKB-KW"/>
</dbReference>
<evidence type="ECO:0000256" key="5">
    <source>
        <dbReference type="ARBA" id="ARBA00022621"/>
    </source>
</evidence>
<keyword evidence="3" id="KW-0813">Transport</keyword>
<dbReference type="GO" id="GO:0005344">
    <property type="term" value="F:oxygen carrier activity"/>
    <property type="evidence" value="ECO:0007669"/>
    <property type="project" value="UniProtKB-KW"/>
</dbReference>
<dbReference type="CDD" id="cd00454">
    <property type="entry name" value="TrHb1_N"/>
    <property type="match status" value="1"/>
</dbReference>
<reference evidence="8" key="1">
    <citation type="submission" date="2017-11" db="EMBL/GenBank/DDBJ databases">
        <authorList>
            <person name="Kajale S.C."/>
            <person name="Sharma A."/>
        </authorList>
    </citation>
    <scope>NUCLEOTIDE SEQUENCE</scope>
    <source>
        <strain evidence="8">LS1_42</strain>
    </source>
</reference>
<proteinExistence type="inferred from homology"/>
<evidence type="ECO:0000256" key="4">
    <source>
        <dbReference type="ARBA" id="ARBA00022617"/>
    </source>
</evidence>
<protein>
    <submittedName>
        <fullName evidence="8">Group 1 truncated hemoglobin</fullName>
    </submittedName>
</protein>
<dbReference type="PROSITE" id="PS01213">
    <property type="entry name" value="GLOBIN_FAM_2"/>
    <property type="match status" value="1"/>
</dbReference>
<dbReference type="Proteomes" id="UP000766904">
    <property type="component" value="Unassembled WGS sequence"/>
</dbReference>
<dbReference type="RefSeq" id="WP_148856911.1">
    <property type="nucleotide sequence ID" value="NZ_PHNJ01000002.1"/>
</dbReference>
<dbReference type="InterPro" id="IPR016339">
    <property type="entry name" value="Hemoglobin_trunc_I"/>
</dbReference>
<comment type="similarity">
    <text evidence="2">Belongs to the truncated hemoglobin family. Group I subfamily.</text>
</comment>
<evidence type="ECO:0000256" key="3">
    <source>
        <dbReference type="ARBA" id="ARBA00022448"/>
    </source>
</evidence>
<evidence type="ECO:0000313" key="9">
    <source>
        <dbReference type="Proteomes" id="UP000766904"/>
    </source>
</evidence>
<evidence type="ECO:0000256" key="1">
    <source>
        <dbReference type="ARBA" id="ARBA00001971"/>
    </source>
</evidence>
<evidence type="ECO:0000256" key="6">
    <source>
        <dbReference type="ARBA" id="ARBA00022723"/>
    </source>
</evidence>
<dbReference type="GO" id="GO:0020037">
    <property type="term" value="F:heme binding"/>
    <property type="evidence" value="ECO:0007669"/>
    <property type="project" value="InterPro"/>
</dbReference>
<dbReference type="SUPFAM" id="SSF46458">
    <property type="entry name" value="Globin-like"/>
    <property type="match status" value="1"/>
</dbReference>
<dbReference type="Gene3D" id="1.10.490.10">
    <property type="entry name" value="Globins"/>
    <property type="match status" value="1"/>
</dbReference>
<dbReference type="InterPro" id="IPR009050">
    <property type="entry name" value="Globin-like_sf"/>
</dbReference>
<sequence length="122" mass="13622">MSDTLYDRLGGQDAIAAVVDRFYERMLEDDRVAHFFEDIDMQRQVAHQTQFLSAVTGGPVDYTGENMEAAHTHLDISRAEFAVVATHLEETLEEFEVDAHDREAVLSEVASYEDAIVTAAAD</sequence>
<evidence type="ECO:0000256" key="7">
    <source>
        <dbReference type="ARBA" id="ARBA00023004"/>
    </source>
</evidence>
<organism evidence="8 9">
    <name type="scientific">Natronococcus pandeyae</name>
    <dbReference type="NCBI Taxonomy" id="2055836"/>
    <lineage>
        <taxon>Archaea</taxon>
        <taxon>Methanobacteriati</taxon>
        <taxon>Methanobacteriota</taxon>
        <taxon>Stenosarchaea group</taxon>
        <taxon>Halobacteria</taxon>
        <taxon>Halobacteriales</taxon>
        <taxon>Natrialbaceae</taxon>
        <taxon>Natronococcus</taxon>
    </lineage>
</organism>
<accession>A0A8J8Q8J0</accession>
<dbReference type="EMBL" id="PHNJ01000002">
    <property type="protein sequence ID" value="TYL39779.1"/>
    <property type="molecule type" value="Genomic_DNA"/>
</dbReference>
<keyword evidence="6" id="KW-0479">Metal-binding</keyword>
<name>A0A8J8Q8J0_9EURY</name>
<dbReference type="PIRSF" id="PIRSF002030">
    <property type="entry name" value="Globin_Protozoa/Cyanobacteria"/>
    <property type="match status" value="1"/>
</dbReference>
<comment type="cofactor">
    <cofactor evidence="1">
        <name>heme</name>
        <dbReference type="ChEBI" id="CHEBI:30413"/>
    </cofactor>
</comment>
<dbReference type="AlphaFoldDB" id="A0A8J8Q8J0"/>
<gene>
    <name evidence="8" type="ORF">CV102_05710</name>
</gene>
<comment type="caution">
    <text evidence="8">The sequence shown here is derived from an EMBL/GenBank/DDBJ whole genome shotgun (WGS) entry which is preliminary data.</text>
</comment>
<dbReference type="InterPro" id="IPR019795">
    <property type="entry name" value="Globin_bac-like_CS"/>
</dbReference>
<evidence type="ECO:0000313" key="8">
    <source>
        <dbReference type="EMBL" id="TYL39779.1"/>
    </source>
</evidence>
<keyword evidence="9" id="KW-1185">Reference proteome</keyword>
<dbReference type="InterPro" id="IPR001486">
    <property type="entry name" value="Hemoglobin_trunc"/>
</dbReference>
<keyword evidence="4" id="KW-0349">Heme</keyword>
<keyword evidence="7" id="KW-0408">Iron</keyword>
<dbReference type="InterPro" id="IPR012292">
    <property type="entry name" value="Globin/Proto"/>
</dbReference>
<evidence type="ECO:0000256" key="2">
    <source>
        <dbReference type="ARBA" id="ARBA00009660"/>
    </source>
</evidence>
<dbReference type="OrthoDB" id="313164at2157"/>